<dbReference type="InterPro" id="IPR045146">
    <property type="entry name" value="SF3A1"/>
</dbReference>
<feature type="domain" description="SURP motif" evidence="2">
    <location>
        <begin position="137"/>
        <end position="189"/>
    </location>
</feature>
<dbReference type="Proteomes" id="UP000236333">
    <property type="component" value="Unassembled WGS sequence"/>
</dbReference>
<dbReference type="GO" id="GO:0000381">
    <property type="term" value="P:regulation of alternative mRNA splicing, via spliceosome"/>
    <property type="evidence" value="ECO:0007669"/>
    <property type="project" value="TreeGrafter"/>
</dbReference>
<dbReference type="InterPro" id="IPR035967">
    <property type="entry name" value="SWAP/Surp_sf"/>
</dbReference>
<gene>
    <name evidence="3" type="ORF">TSOC_002843</name>
</gene>
<dbReference type="GO" id="GO:0003723">
    <property type="term" value="F:RNA binding"/>
    <property type="evidence" value="ECO:0007669"/>
    <property type="project" value="InterPro"/>
</dbReference>
<dbReference type="SMART" id="SM00648">
    <property type="entry name" value="SWAP"/>
    <property type="match status" value="1"/>
</dbReference>
<comment type="caution">
    <text evidence="3">The sequence shown here is derived from an EMBL/GenBank/DDBJ whole genome shotgun (WGS) entry which is preliminary data.</text>
</comment>
<dbReference type="OrthoDB" id="447637at2759"/>
<dbReference type="PROSITE" id="PS50128">
    <property type="entry name" value="SURP"/>
    <property type="match status" value="1"/>
</dbReference>
<dbReference type="EMBL" id="PGGS01000056">
    <property type="protein sequence ID" value="PNH10435.1"/>
    <property type="molecule type" value="Genomic_DNA"/>
</dbReference>
<accession>A0A2J8AD37</accession>
<dbReference type="GO" id="GO:0071013">
    <property type="term" value="C:catalytic step 2 spliceosome"/>
    <property type="evidence" value="ECO:0007669"/>
    <property type="project" value="TreeGrafter"/>
</dbReference>
<organism evidence="3 4">
    <name type="scientific">Tetrabaena socialis</name>
    <dbReference type="NCBI Taxonomy" id="47790"/>
    <lineage>
        <taxon>Eukaryota</taxon>
        <taxon>Viridiplantae</taxon>
        <taxon>Chlorophyta</taxon>
        <taxon>core chlorophytes</taxon>
        <taxon>Chlorophyceae</taxon>
        <taxon>CS clade</taxon>
        <taxon>Chlamydomonadales</taxon>
        <taxon>Tetrabaenaceae</taxon>
        <taxon>Tetrabaena</taxon>
    </lineage>
</organism>
<dbReference type="Pfam" id="PF01805">
    <property type="entry name" value="Surp"/>
    <property type="match status" value="1"/>
</dbReference>
<evidence type="ECO:0000313" key="4">
    <source>
        <dbReference type="Proteomes" id="UP000236333"/>
    </source>
</evidence>
<dbReference type="GO" id="GO:0071004">
    <property type="term" value="C:U2-type prespliceosome"/>
    <property type="evidence" value="ECO:0007669"/>
    <property type="project" value="TreeGrafter"/>
</dbReference>
<dbReference type="GO" id="GO:0005686">
    <property type="term" value="C:U2 snRNP"/>
    <property type="evidence" value="ECO:0007669"/>
    <property type="project" value="TreeGrafter"/>
</dbReference>
<evidence type="ECO:0000259" key="2">
    <source>
        <dbReference type="PROSITE" id="PS50128"/>
    </source>
</evidence>
<dbReference type="GO" id="GO:0045292">
    <property type="term" value="P:mRNA cis splicing, via spliceosome"/>
    <property type="evidence" value="ECO:0007669"/>
    <property type="project" value="InterPro"/>
</dbReference>
<proteinExistence type="predicted"/>
<protein>
    <submittedName>
        <fullName evidence="3">Putative splicing factor 3A subunit 1</fullName>
    </submittedName>
</protein>
<dbReference type="AlphaFoldDB" id="A0A2J8AD37"/>
<reference evidence="3 4" key="1">
    <citation type="journal article" date="2017" name="Mol. Biol. Evol.">
        <title>The 4-celled Tetrabaena socialis nuclear genome reveals the essential components for genetic control of cell number at the origin of multicellularity in the volvocine lineage.</title>
        <authorList>
            <person name="Featherston J."/>
            <person name="Arakaki Y."/>
            <person name="Hanschen E.R."/>
            <person name="Ferris P.J."/>
            <person name="Michod R.E."/>
            <person name="Olson B.J.S.C."/>
            <person name="Nozaki H."/>
            <person name="Durand P.M."/>
        </authorList>
    </citation>
    <scope>NUCLEOTIDE SEQUENCE [LARGE SCALE GENOMIC DNA]</scope>
    <source>
        <strain evidence="3 4">NIES-571</strain>
    </source>
</reference>
<evidence type="ECO:0000313" key="3">
    <source>
        <dbReference type="EMBL" id="PNH10435.1"/>
    </source>
</evidence>
<dbReference type="PANTHER" id="PTHR15316">
    <property type="entry name" value="SPLICEOSOME ASSOCIATED PROTEIN 114/SWAP SPLICING FACTOR-RELATED"/>
    <property type="match status" value="1"/>
</dbReference>
<dbReference type="InterPro" id="IPR000061">
    <property type="entry name" value="Surp"/>
</dbReference>
<evidence type="ECO:0000256" key="1">
    <source>
        <dbReference type="SAM" id="MobiDB-lite"/>
    </source>
</evidence>
<feature type="region of interest" description="Disordered" evidence="1">
    <location>
        <begin position="202"/>
        <end position="224"/>
    </location>
</feature>
<sequence>MVYVATITRHKGAPGLANNSTMPKTVSSVSGSFRFLTSRPSFRFAPCLTALHIGCFVGETSTPANSWWVKIAALAHLTTEYEAAFATTAVRNKATVNGFAGTATYSRSAQNAQKASQGPLYCLSDDNAREPATNCCVAPKSASRGPQAEPGGGAGEYCGNEFEKRILSNEKNNVKFNFLVPTDPYHAYYKLRIKDFSAEDGAAPKDQAAGGATPALPSGPLPPALVVLPPKATVKPLEKPEDEQYTAFPL</sequence>
<dbReference type="SUPFAM" id="SSF109905">
    <property type="entry name" value="Surp module (SWAP domain)"/>
    <property type="match status" value="1"/>
</dbReference>
<keyword evidence="4" id="KW-1185">Reference proteome</keyword>
<dbReference type="Gene3D" id="1.10.10.790">
    <property type="entry name" value="Surp module"/>
    <property type="match status" value="1"/>
</dbReference>
<name>A0A2J8AD37_9CHLO</name>
<dbReference type="PANTHER" id="PTHR15316:SF1">
    <property type="entry name" value="SPLICING FACTOR 3A SUBUNIT 1"/>
    <property type="match status" value="1"/>
</dbReference>